<dbReference type="SUPFAM" id="SSF101960">
    <property type="entry name" value="Stabilizer of iron transporter SufD"/>
    <property type="match status" value="1"/>
</dbReference>
<keyword evidence="3" id="KW-1185">Reference proteome</keyword>
<evidence type="ECO:0000313" key="3">
    <source>
        <dbReference type="Proteomes" id="UP000297855"/>
    </source>
</evidence>
<dbReference type="InterPro" id="IPR011542">
    <property type="entry name" value="SUF_FeS_clus_asmbl_SufD"/>
</dbReference>
<dbReference type="PANTHER" id="PTHR43575:SF1">
    <property type="entry name" value="PROTEIN ABCI7, CHLOROPLASTIC"/>
    <property type="match status" value="1"/>
</dbReference>
<dbReference type="PANTHER" id="PTHR43575">
    <property type="entry name" value="PROTEIN ABCI7, CHLOROPLASTIC"/>
    <property type="match status" value="1"/>
</dbReference>
<organism evidence="2 3">
    <name type="scientific">Leptospira fluminis</name>
    <dbReference type="NCBI Taxonomy" id="2484979"/>
    <lineage>
        <taxon>Bacteria</taxon>
        <taxon>Pseudomonadati</taxon>
        <taxon>Spirochaetota</taxon>
        <taxon>Spirochaetia</taxon>
        <taxon>Leptospirales</taxon>
        <taxon>Leptospiraceae</taxon>
        <taxon>Leptospira</taxon>
    </lineage>
</organism>
<dbReference type="GO" id="GO:0016226">
    <property type="term" value="P:iron-sulfur cluster assembly"/>
    <property type="evidence" value="ECO:0007669"/>
    <property type="project" value="InterPro"/>
</dbReference>
<dbReference type="RefSeq" id="WP_135811660.1">
    <property type="nucleotide sequence ID" value="NZ_RQEV01000001.1"/>
</dbReference>
<name>A0A4R9GTB7_9LEPT</name>
<dbReference type="InterPro" id="IPR055346">
    <property type="entry name" value="Fe-S_cluster_assembly_SufBD"/>
</dbReference>
<dbReference type="OrthoDB" id="9768262at2"/>
<dbReference type="Pfam" id="PF01458">
    <property type="entry name" value="SUFBD_core"/>
    <property type="match status" value="1"/>
</dbReference>
<sequence>MIGFFPVQTEGTLQVGRFEEFLSSLEEPEFLKEFRKKADTLLQSAKFPDSHLESWRKLNLSNFRLSEYHNPCPPSSLGFATGKFAEVKKFSELDRQDWDRLRPLLEAFLSSYESEWITLLAASRFTHAYYIKLLNEVSDDFLPEISVDCEGGDFILPLLVIDVPDRLKGRFSERWKSPSKEGFVFMNGITLLNIRAEADFQYSALENLGDSTFRFRTVRAFQERDSKFHASLAIWGGYKGKAFFDSEVVGKGAWTRYAGLSPLCKREFQDTEIRILHKESHAQSSILFRVVARDKAHNVFTGNLHIPSNCKDVSAVQINNNLLLDRTARAESIPKLEVFADSVKCEHGATVGEIDDEQLFYLASRGISKDEARRMIVEGFLAEVIREFPSESIREELTGMIETRMLGEA</sequence>
<feature type="domain" description="SUF system FeS cluster assembly SufBD core" evidence="1">
    <location>
        <begin position="157"/>
        <end position="380"/>
    </location>
</feature>
<comment type="caution">
    <text evidence="2">The sequence shown here is derived from an EMBL/GenBank/DDBJ whole genome shotgun (WGS) entry which is preliminary data.</text>
</comment>
<gene>
    <name evidence="2" type="primary">sufD</name>
    <name evidence="2" type="ORF">EHO61_00225</name>
</gene>
<dbReference type="InterPro" id="IPR000825">
    <property type="entry name" value="SUF_FeS_clus_asmbl_SufBD_core"/>
</dbReference>
<dbReference type="EMBL" id="RQEV01000001">
    <property type="protein sequence ID" value="TGK22246.1"/>
    <property type="molecule type" value="Genomic_DNA"/>
</dbReference>
<proteinExistence type="predicted"/>
<evidence type="ECO:0000259" key="1">
    <source>
        <dbReference type="Pfam" id="PF01458"/>
    </source>
</evidence>
<evidence type="ECO:0000313" key="2">
    <source>
        <dbReference type="EMBL" id="TGK22246.1"/>
    </source>
</evidence>
<protein>
    <submittedName>
        <fullName evidence="2">Fe-S cluster assembly protein SufD</fullName>
    </submittedName>
</protein>
<reference evidence="2" key="1">
    <citation type="journal article" date="2019" name="PLoS Negl. Trop. Dis.">
        <title>Revisiting the worldwide diversity of Leptospira species in the environment.</title>
        <authorList>
            <person name="Vincent A.T."/>
            <person name="Schiettekatte O."/>
            <person name="Bourhy P."/>
            <person name="Veyrier F.J."/>
            <person name="Picardeau M."/>
        </authorList>
    </citation>
    <scope>NUCLEOTIDE SEQUENCE [LARGE SCALE GENOMIC DNA]</scope>
    <source>
        <strain evidence="2">SCS5</strain>
    </source>
</reference>
<accession>A0A4R9GTB7</accession>
<dbReference type="AlphaFoldDB" id="A0A4R9GTB7"/>
<dbReference type="InterPro" id="IPR037284">
    <property type="entry name" value="SUF_FeS_clus_asmbl_SufBD_sf"/>
</dbReference>
<dbReference type="Proteomes" id="UP000297855">
    <property type="component" value="Unassembled WGS sequence"/>
</dbReference>
<dbReference type="NCBIfam" id="TIGR01981">
    <property type="entry name" value="sufD"/>
    <property type="match status" value="1"/>
</dbReference>